<dbReference type="PROSITE" id="PS00652">
    <property type="entry name" value="TNFR_NGFR_1"/>
    <property type="match status" value="2"/>
</dbReference>
<proteinExistence type="predicted"/>
<dbReference type="PANTHER" id="PTHR46838">
    <property type="entry name" value="TUMOR NECROSIS FACTOR RECEPTOR SUPERFAMILY MEMBER 14"/>
    <property type="match status" value="1"/>
</dbReference>
<dbReference type="GO" id="GO:0050829">
    <property type="term" value="P:defense response to Gram-negative bacterium"/>
    <property type="evidence" value="ECO:0007669"/>
    <property type="project" value="TreeGrafter"/>
</dbReference>
<accession>A0A3B3T035</accession>
<evidence type="ECO:0000256" key="1">
    <source>
        <dbReference type="PROSITE-ProRule" id="PRU00206"/>
    </source>
</evidence>
<dbReference type="GeneTree" id="ENSGT00950000183126"/>
<dbReference type="GO" id="GO:0002720">
    <property type="term" value="P:positive regulation of cytokine production involved in immune response"/>
    <property type="evidence" value="ECO:0007669"/>
    <property type="project" value="TreeGrafter"/>
</dbReference>
<evidence type="ECO:0000256" key="2">
    <source>
        <dbReference type="SAM" id="Phobius"/>
    </source>
</evidence>
<dbReference type="PROSITE" id="PS50050">
    <property type="entry name" value="TNFR_NGFR_2"/>
    <property type="match status" value="1"/>
</dbReference>
<dbReference type="GO" id="GO:0006955">
    <property type="term" value="P:immune response"/>
    <property type="evidence" value="ECO:0007669"/>
    <property type="project" value="InterPro"/>
</dbReference>
<evidence type="ECO:0000256" key="3">
    <source>
        <dbReference type="SAM" id="SignalP"/>
    </source>
</evidence>
<dbReference type="Pfam" id="PF00020">
    <property type="entry name" value="TNFR_c6"/>
    <property type="match status" value="1"/>
</dbReference>
<evidence type="ECO:0000313" key="5">
    <source>
        <dbReference type="Ensembl" id="ENSPKIP00000035701.1"/>
    </source>
</evidence>
<evidence type="ECO:0000259" key="4">
    <source>
        <dbReference type="PROSITE" id="PS50050"/>
    </source>
</evidence>
<feature type="transmembrane region" description="Helical" evidence="2">
    <location>
        <begin position="194"/>
        <end position="216"/>
    </location>
</feature>
<dbReference type="InterPro" id="IPR008063">
    <property type="entry name" value="Fas_rcpt"/>
</dbReference>
<dbReference type="SMART" id="SM00208">
    <property type="entry name" value="TNFR"/>
    <property type="match status" value="3"/>
</dbReference>
<dbReference type="Gene3D" id="2.10.50.10">
    <property type="entry name" value="Tumor Necrosis Factor Receptor, subunit A, domain 2"/>
    <property type="match status" value="3"/>
</dbReference>
<reference evidence="5" key="2">
    <citation type="submission" date="2025-09" db="UniProtKB">
        <authorList>
            <consortium name="Ensembl"/>
        </authorList>
    </citation>
    <scope>IDENTIFICATION</scope>
</reference>
<feature type="repeat" description="TNFR-Cys" evidence="1">
    <location>
        <begin position="61"/>
        <end position="103"/>
    </location>
</feature>
<keyword evidence="2" id="KW-0472">Membrane</keyword>
<reference evidence="5" key="1">
    <citation type="submission" date="2025-08" db="UniProtKB">
        <authorList>
            <consortium name="Ensembl"/>
        </authorList>
    </citation>
    <scope>IDENTIFICATION</scope>
</reference>
<dbReference type="GO" id="GO:2000406">
    <property type="term" value="P:positive regulation of T cell migration"/>
    <property type="evidence" value="ECO:0007669"/>
    <property type="project" value="TreeGrafter"/>
</dbReference>
<feature type="chain" id="PRO_5017435861" description="TNFR-Cys domain-containing protein" evidence="3">
    <location>
        <begin position="20"/>
        <end position="232"/>
    </location>
</feature>
<dbReference type="FunFam" id="2.10.50.10:FF:000007">
    <property type="entry name" value="TNF receptor superfamily member 14"/>
    <property type="match status" value="1"/>
</dbReference>
<dbReference type="Proteomes" id="UP000261540">
    <property type="component" value="Unplaced"/>
</dbReference>
<keyword evidence="3" id="KW-0732">Signal</keyword>
<dbReference type="InterPro" id="IPR001368">
    <property type="entry name" value="TNFR/NGFR_Cys_rich_reg"/>
</dbReference>
<dbReference type="GO" id="GO:0009897">
    <property type="term" value="C:external side of plasma membrane"/>
    <property type="evidence" value="ECO:0007669"/>
    <property type="project" value="TreeGrafter"/>
</dbReference>
<dbReference type="Ensembl" id="ENSPKIT00000016636.1">
    <property type="protein sequence ID" value="ENSPKIP00000035701.1"/>
    <property type="gene ID" value="ENSPKIG00000014549.1"/>
</dbReference>
<feature type="signal peptide" evidence="3">
    <location>
        <begin position="1"/>
        <end position="19"/>
    </location>
</feature>
<feature type="domain" description="TNFR-Cys" evidence="4">
    <location>
        <begin position="61"/>
        <end position="103"/>
    </location>
</feature>
<dbReference type="GO" id="GO:0046642">
    <property type="term" value="P:negative regulation of alpha-beta T cell proliferation"/>
    <property type="evidence" value="ECO:0007669"/>
    <property type="project" value="TreeGrafter"/>
</dbReference>
<dbReference type="GO" id="GO:0007165">
    <property type="term" value="P:signal transduction"/>
    <property type="evidence" value="ECO:0007669"/>
    <property type="project" value="InterPro"/>
</dbReference>
<keyword evidence="2" id="KW-1133">Transmembrane helix</keyword>
<keyword evidence="2" id="KW-0812">Transmembrane</keyword>
<evidence type="ECO:0000313" key="6">
    <source>
        <dbReference type="Proteomes" id="UP000261540"/>
    </source>
</evidence>
<dbReference type="PANTHER" id="PTHR46838:SF1">
    <property type="entry name" value="TUMOR NECROSIS FACTOR RECEPTOR SUPERFAMILY MEMBER 14"/>
    <property type="match status" value="1"/>
</dbReference>
<keyword evidence="1" id="KW-1015">Disulfide bond</keyword>
<dbReference type="GO" id="GO:0006915">
    <property type="term" value="P:apoptotic process"/>
    <property type="evidence" value="ECO:0007669"/>
    <property type="project" value="InterPro"/>
</dbReference>
<dbReference type="GO" id="GO:0004888">
    <property type="term" value="F:transmembrane signaling receptor activity"/>
    <property type="evidence" value="ECO:0007669"/>
    <property type="project" value="InterPro"/>
</dbReference>
<dbReference type="CDD" id="cd13405">
    <property type="entry name" value="TNFRSF14_teleost"/>
    <property type="match status" value="1"/>
</dbReference>
<dbReference type="PRINTS" id="PR01680">
    <property type="entry name" value="TNFACTORR6"/>
</dbReference>
<protein>
    <recommendedName>
        <fullName evidence="4">TNFR-Cys domain-containing protein</fullName>
    </recommendedName>
</protein>
<dbReference type="STRING" id="1676925.ENSPKIP00000035701"/>
<feature type="disulfide bond" evidence="1">
    <location>
        <begin position="62"/>
        <end position="77"/>
    </location>
</feature>
<keyword evidence="6" id="KW-1185">Reference proteome</keyword>
<dbReference type="SUPFAM" id="SSF57586">
    <property type="entry name" value="TNF receptor-like"/>
    <property type="match status" value="3"/>
</dbReference>
<comment type="caution">
    <text evidence="1">Lacks conserved residue(s) required for the propagation of feature annotation.</text>
</comment>
<sequence length="232" mass="25953">MAWMTLYVIFGTFILLSLMAVGKMCGPAEYESHDAECCPMCGIGMIVLRDCTSDSSTTCRPCVDQTYMDEPNGLKRCSQCKICDSGHGLYVLRKCTTFSNTVCDVLDGFYCGALSGDNECSFALKHKSCLPGQQIKTPGSKMRDVECEDCPYGYYSTQGVNCTPWKICNIDEEKIEDGTKEKDVVCQNLTRRHRYIPCFVGILFLILSAGLFLLLCAKADNCRSWKVSYFLY</sequence>
<organism evidence="5 6">
    <name type="scientific">Paramormyrops kingsleyae</name>
    <dbReference type="NCBI Taxonomy" id="1676925"/>
    <lineage>
        <taxon>Eukaryota</taxon>
        <taxon>Metazoa</taxon>
        <taxon>Chordata</taxon>
        <taxon>Craniata</taxon>
        <taxon>Vertebrata</taxon>
        <taxon>Euteleostomi</taxon>
        <taxon>Actinopterygii</taxon>
        <taxon>Neopterygii</taxon>
        <taxon>Teleostei</taxon>
        <taxon>Osteoglossocephala</taxon>
        <taxon>Osteoglossomorpha</taxon>
        <taxon>Osteoglossiformes</taxon>
        <taxon>Mormyridae</taxon>
        <taxon>Paramormyrops</taxon>
    </lineage>
</organism>
<dbReference type="GO" id="GO:0050830">
    <property type="term" value="P:defense response to Gram-positive bacterium"/>
    <property type="evidence" value="ECO:0007669"/>
    <property type="project" value="TreeGrafter"/>
</dbReference>
<dbReference type="AlphaFoldDB" id="A0A3B3T035"/>
<name>A0A3B3T035_9TELE</name>